<name>A0ABD5Z982_9EURY</name>
<protein>
    <submittedName>
        <fullName evidence="1">Uncharacterized protein</fullName>
    </submittedName>
</protein>
<accession>A0ABD5Z982</accession>
<evidence type="ECO:0000313" key="2">
    <source>
        <dbReference type="Proteomes" id="UP001596447"/>
    </source>
</evidence>
<gene>
    <name evidence="1" type="ORF">ACFQJ9_20280</name>
</gene>
<dbReference type="Proteomes" id="UP001596447">
    <property type="component" value="Unassembled WGS sequence"/>
</dbReference>
<dbReference type="RefSeq" id="WP_279528455.1">
    <property type="nucleotide sequence ID" value="NZ_CP122312.1"/>
</dbReference>
<comment type="caution">
    <text evidence="1">The sequence shown here is derived from an EMBL/GenBank/DDBJ whole genome shotgun (WGS) entry which is preliminary data.</text>
</comment>
<evidence type="ECO:0000313" key="1">
    <source>
        <dbReference type="EMBL" id="MFC7201718.1"/>
    </source>
</evidence>
<dbReference type="AlphaFoldDB" id="A0ABD5Z982"/>
<sequence>MIVVATNDFEVYHEVVNALRDRDVEFTTVEPGTNLPEEAEVVVTAESESGDGAGDTYPGVHTVVADPDDPRKAVEEALAYMRGGTGQVVVGVDPGPNPGIAVLHGGMVVATYQVPVEDAADVVLEEVADVPDPVVRVGDGARLHGARVIDALGEAGVTVELVDETGTTPYLGRGARNMDDVLAAVNIAHLEGERVSGRSVEPTAGELQVIKNRSRERSEENRTLPERLARQVATGELTLDEAIAAHREEIEE</sequence>
<keyword evidence="2" id="KW-1185">Reference proteome</keyword>
<proteinExistence type="predicted"/>
<organism evidence="1 2">
    <name type="scientific">Halospeciosus flavus</name>
    <dbReference type="NCBI Taxonomy" id="3032283"/>
    <lineage>
        <taxon>Archaea</taxon>
        <taxon>Methanobacteriati</taxon>
        <taxon>Methanobacteriota</taxon>
        <taxon>Stenosarchaea group</taxon>
        <taxon>Halobacteria</taxon>
        <taxon>Halobacteriales</taxon>
        <taxon>Halobacteriaceae</taxon>
        <taxon>Halospeciosus</taxon>
    </lineage>
</organism>
<reference evidence="1 2" key="1">
    <citation type="journal article" date="2019" name="Int. J. Syst. Evol. Microbiol.">
        <title>The Global Catalogue of Microorganisms (GCM) 10K type strain sequencing project: providing services to taxonomists for standard genome sequencing and annotation.</title>
        <authorList>
            <consortium name="The Broad Institute Genomics Platform"/>
            <consortium name="The Broad Institute Genome Sequencing Center for Infectious Disease"/>
            <person name="Wu L."/>
            <person name="Ma J."/>
        </authorList>
    </citation>
    <scope>NUCLEOTIDE SEQUENCE [LARGE SCALE GENOMIC DNA]</scope>
    <source>
        <strain evidence="1 2">XZGYJ-43</strain>
    </source>
</reference>
<dbReference type="EMBL" id="JBHTAR010000011">
    <property type="protein sequence ID" value="MFC7201718.1"/>
    <property type="molecule type" value="Genomic_DNA"/>
</dbReference>